<dbReference type="RefSeq" id="WP_162453003.1">
    <property type="nucleotide sequence ID" value="NZ_WLZY01000011.1"/>
</dbReference>
<dbReference type="PROSITE" id="PS00061">
    <property type="entry name" value="ADH_SHORT"/>
    <property type="match status" value="1"/>
</dbReference>
<evidence type="ECO:0000313" key="4">
    <source>
        <dbReference type="Proteomes" id="UP000460435"/>
    </source>
</evidence>
<dbReference type="PRINTS" id="PR00080">
    <property type="entry name" value="SDRFAMILY"/>
</dbReference>
<proteinExistence type="inferred from homology"/>
<evidence type="ECO:0000313" key="3">
    <source>
        <dbReference type="EMBL" id="NDL60286.1"/>
    </source>
</evidence>
<comment type="similarity">
    <text evidence="1">Belongs to the short-chain dehydrogenases/reductases (SDR) family.</text>
</comment>
<keyword evidence="4" id="KW-1185">Reference proteome</keyword>
<protein>
    <submittedName>
        <fullName evidence="3">SDR family oxidoreductase</fullName>
    </submittedName>
</protein>
<dbReference type="FunFam" id="3.40.50.720:FF:000084">
    <property type="entry name" value="Short-chain dehydrogenase reductase"/>
    <property type="match status" value="1"/>
</dbReference>
<accession>A0A7K3MAJ1</accession>
<dbReference type="CDD" id="cd05233">
    <property type="entry name" value="SDR_c"/>
    <property type="match status" value="1"/>
</dbReference>
<dbReference type="InterPro" id="IPR020904">
    <property type="entry name" value="Sc_DH/Rdtase_CS"/>
</dbReference>
<dbReference type="PANTHER" id="PTHR24321:SF8">
    <property type="entry name" value="ESTRADIOL 17-BETA-DEHYDROGENASE 8-RELATED"/>
    <property type="match status" value="1"/>
</dbReference>
<gene>
    <name evidence="3" type="ORF">F7O44_24740</name>
</gene>
<dbReference type="GO" id="GO:0016491">
    <property type="term" value="F:oxidoreductase activity"/>
    <property type="evidence" value="ECO:0007669"/>
    <property type="project" value="UniProtKB-KW"/>
</dbReference>
<dbReference type="Pfam" id="PF13561">
    <property type="entry name" value="adh_short_C2"/>
    <property type="match status" value="1"/>
</dbReference>
<dbReference type="AlphaFoldDB" id="A0A7K3MAJ1"/>
<dbReference type="PRINTS" id="PR00081">
    <property type="entry name" value="GDHRDH"/>
</dbReference>
<organism evidence="3 4">
    <name type="scientific">Phytoactinopolyspora mesophila</name>
    <dbReference type="NCBI Taxonomy" id="2650750"/>
    <lineage>
        <taxon>Bacteria</taxon>
        <taxon>Bacillati</taxon>
        <taxon>Actinomycetota</taxon>
        <taxon>Actinomycetes</taxon>
        <taxon>Jiangellales</taxon>
        <taxon>Jiangellaceae</taxon>
        <taxon>Phytoactinopolyspora</taxon>
    </lineage>
</organism>
<keyword evidence="2" id="KW-0560">Oxidoreductase</keyword>
<reference evidence="3 4" key="1">
    <citation type="submission" date="2019-11" db="EMBL/GenBank/DDBJ databases">
        <authorList>
            <person name="Li X.-J."/>
            <person name="Feng X.-M."/>
        </authorList>
    </citation>
    <scope>NUCLEOTIDE SEQUENCE [LARGE SCALE GENOMIC DNA]</scope>
    <source>
        <strain evidence="3 4">XMNu-373</strain>
    </source>
</reference>
<dbReference type="Proteomes" id="UP000460435">
    <property type="component" value="Unassembled WGS sequence"/>
</dbReference>
<sequence>MRPYEGKLAVVTGAAAGIGAATAELLVAQGAHVIAVDVDAAGLNRITGDGYTPVRADVATEDGWARIVAAVHSAGERVDLLVSNAVRQLPAPVQDTSLRQWSAQLDVNLTGAFLGVRELRAALIETGGSVVLISSVHAVVGLPNHAAYAASKAGLAGLTRQLAAELGPDVRVNCVLPGPILTQAWDHIDDAAREASVRETIADRFGRPDEVASVIAFLGSSGASYVTGASIVVDGGWSVFKRSS</sequence>
<dbReference type="EMBL" id="WLZY01000011">
    <property type="protein sequence ID" value="NDL60286.1"/>
    <property type="molecule type" value="Genomic_DNA"/>
</dbReference>
<dbReference type="SUPFAM" id="SSF51735">
    <property type="entry name" value="NAD(P)-binding Rossmann-fold domains"/>
    <property type="match status" value="1"/>
</dbReference>
<dbReference type="Gene3D" id="3.40.50.720">
    <property type="entry name" value="NAD(P)-binding Rossmann-like Domain"/>
    <property type="match status" value="1"/>
</dbReference>
<dbReference type="InterPro" id="IPR036291">
    <property type="entry name" value="NAD(P)-bd_dom_sf"/>
</dbReference>
<evidence type="ECO:0000256" key="1">
    <source>
        <dbReference type="ARBA" id="ARBA00006484"/>
    </source>
</evidence>
<evidence type="ECO:0000256" key="2">
    <source>
        <dbReference type="ARBA" id="ARBA00023002"/>
    </source>
</evidence>
<comment type="caution">
    <text evidence="3">The sequence shown here is derived from an EMBL/GenBank/DDBJ whole genome shotgun (WGS) entry which is preliminary data.</text>
</comment>
<dbReference type="PANTHER" id="PTHR24321">
    <property type="entry name" value="DEHYDROGENASES, SHORT CHAIN"/>
    <property type="match status" value="1"/>
</dbReference>
<dbReference type="InterPro" id="IPR002347">
    <property type="entry name" value="SDR_fam"/>
</dbReference>
<name>A0A7K3MAJ1_9ACTN</name>